<evidence type="ECO:0000313" key="3">
    <source>
        <dbReference type="EMBL" id="NYG07944.1"/>
    </source>
</evidence>
<dbReference type="SMART" id="SM00507">
    <property type="entry name" value="HNHc"/>
    <property type="match status" value="1"/>
</dbReference>
<comment type="caution">
    <text evidence="3">The sequence shown here is derived from an EMBL/GenBank/DDBJ whole genome shotgun (WGS) entry which is preliminary data.</text>
</comment>
<feature type="domain" description="HNH nuclease" evidence="2">
    <location>
        <begin position="88"/>
        <end position="144"/>
    </location>
</feature>
<dbReference type="EMBL" id="JACCAB010000001">
    <property type="protein sequence ID" value="NYG07944.1"/>
    <property type="molecule type" value="Genomic_DNA"/>
</dbReference>
<sequence length="172" mass="18775">MGTKHRKYTPELLQEAVDASDSVMGVLRFLGMPQAGGTHAHVSRKIKEFGIPTHHFVRYKGSGQHLRRSAADILQVLPFGSQRTKPEFLRRALLESGVPHCCAGCQIDGTWQGAPLTLHVDHRNGDFHDNRLENLRFLCPNCHAQTPNFAGRGKRGYPSGGGADGLPTNGSA</sequence>
<reference evidence="3 4" key="1">
    <citation type="submission" date="2020-07" db="EMBL/GenBank/DDBJ databases">
        <title>Sequencing the genomes of 1000 actinobacteria strains.</title>
        <authorList>
            <person name="Klenk H.-P."/>
        </authorList>
    </citation>
    <scope>NUCLEOTIDE SEQUENCE [LARGE SCALE GENOMIC DNA]</scope>
    <source>
        <strain evidence="3 4">DSM 23987</strain>
    </source>
</reference>
<evidence type="ECO:0000259" key="2">
    <source>
        <dbReference type="SMART" id="SM00507"/>
    </source>
</evidence>
<proteinExistence type="predicted"/>
<evidence type="ECO:0000313" key="4">
    <source>
        <dbReference type="Proteomes" id="UP000573599"/>
    </source>
</evidence>
<protein>
    <recommendedName>
        <fullName evidence="2">HNH nuclease domain-containing protein</fullName>
    </recommendedName>
</protein>
<keyword evidence="4" id="KW-1185">Reference proteome</keyword>
<organism evidence="3 4">
    <name type="scientific">Pedococcus badiiscoriae</name>
    <dbReference type="NCBI Taxonomy" id="642776"/>
    <lineage>
        <taxon>Bacteria</taxon>
        <taxon>Bacillati</taxon>
        <taxon>Actinomycetota</taxon>
        <taxon>Actinomycetes</taxon>
        <taxon>Micrococcales</taxon>
        <taxon>Intrasporangiaceae</taxon>
        <taxon>Pedococcus</taxon>
    </lineage>
</organism>
<feature type="region of interest" description="Disordered" evidence="1">
    <location>
        <begin position="150"/>
        <end position="172"/>
    </location>
</feature>
<evidence type="ECO:0000256" key="1">
    <source>
        <dbReference type="SAM" id="MobiDB-lite"/>
    </source>
</evidence>
<gene>
    <name evidence="3" type="ORF">BJ986_002431</name>
</gene>
<dbReference type="AlphaFoldDB" id="A0A852WMB8"/>
<name>A0A852WMB8_9MICO</name>
<dbReference type="InterPro" id="IPR003615">
    <property type="entry name" value="HNH_nuc"/>
</dbReference>
<accession>A0A852WMB8</accession>
<dbReference type="CDD" id="cd00085">
    <property type="entry name" value="HNHc"/>
    <property type="match status" value="1"/>
</dbReference>
<dbReference type="Proteomes" id="UP000573599">
    <property type="component" value="Unassembled WGS sequence"/>
</dbReference>